<dbReference type="AlphaFoldDB" id="A0A9X4GZK1"/>
<dbReference type="PANTHER" id="PTHR31446:SF29">
    <property type="entry name" value="ACID PHOSPHATASE_VANADIUM-DEPENDENT HALOPEROXIDASE-RELATED PROTEIN"/>
    <property type="match status" value="1"/>
</dbReference>
<evidence type="ECO:0000313" key="3">
    <source>
        <dbReference type="Proteomes" id="UP001154312"/>
    </source>
</evidence>
<accession>A0A9X4GZK1</accession>
<evidence type="ECO:0000256" key="1">
    <source>
        <dbReference type="SAM" id="Phobius"/>
    </source>
</evidence>
<dbReference type="Proteomes" id="UP001154312">
    <property type="component" value="Unassembled WGS sequence"/>
</dbReference>
<dbReference type="EMBL" id="JAKOAV010000020">
    <property type="protein sequence ID" value="MDF9408887.1"/>
    <property type="molecule type" value="Genomic_DNA"/>
</dbReference>
<keyword evidence="1" id="KW-0812">Transmembrane</keyword>
<keyword evidence="1" id="KW-0472">Membrane</keyword>
<organism evidence="2 3">
    <name type="scientific">Pelotomaculum isophthalicicum JI</name>
    <dbReference type="NCBI Taxonomy" id="947010"/>
    <lineage>
        <taxon>Bacteria</taxon>
        <taxon>Bacillati</taxon>
        <taxon>Bacillota</taxon>
        <taxon>Clostridia</taxon>
        <taxon>Eubacteriales</taxon>
        <taxon>Desulfotomaculaceae</taxon>
        <taxon>Pelotomaculum</taxon>
    </lineage>
</organism>
<keyword evidence="1" id="KW-1133">Transmembrane helix</keyword>
<evidence type="ECO:0000313" key="2">
    <source>
        <dbReference type="EMBL" id="MDF9408887.1"/>
    </source>
</evidence>
<feature type="transmembrane region" description="Helical" evidence="1">
    <location>
        <begin position="126"/>
        <end position="143"/>
    </location>
</feature>
<protein>
    <submittedName>
        <fullName evidence="2">Divergent PAP2 family protein</fullName>
    </submittedName>
</protein>
<sequence length="144" mass="15446">MPASVGVLENFLSVAGSSLVACQGLKLLLALHRYKSLPWHRLLQPGGMPSSHAAVVTSLAITMGLIYGWTSPFFQVAAVFGGIVIYDAITLRRAVGEHARRINLICRQEGVSPSEDLLENLGHTPMEVIVGVLIGVLAALTFFH</sequence>
<dbReference type="Pfam" id="PF02681">
    <property type="entry name" value="DUF212"/>
    <property type="match status" value="1"/>
</dbReference>
<proteinExistence type="predicted"/>
<gene>
    <name evidence="2" type="ORF">L7E55_11050</name>
</gene>
<dbReference type="PANTHER" id="PTHR31446">
    <property type="entry name" value="ACID PHOSPHATASE/VANADIUM-DEPENDENT HALOPEROXIDASE-RELATED PROTEIN"/>
    <property type="match status" value="1"/>
</dbReference>
<keyword evidence="3" id="KW-1185">Reference proteome</keyword>
<comment type="caution">
    <text evidence="2">The sequence shown here is derived from an EMBL/GenBank/DDBJ whole genome shotgun (WGS) entry which is preliminary data.</text>
</comment>
<dbReference type="InterPro" id="IPR003832">
    <property type="entry name" value="DUF212"/>
</dbReference>
<name>A0A9X4GZK1_9FIRM</name>
<feature type="transmembrane region" description="Helical" evidence="1">
    <location>
        <begin position="12"/>
        <end position="31"/>
    </location>
</feature>
<reference evidence="2" key="1">
    <citation type="submission" date="2022-02" db="EMBL/GenBank/DDBJ databases">
        <authorList>
            <person name="Leng L."/>
        </authorList>
    </citation>
    <scope>NUCLEOTIDE SEQUENCE</scope>
    <source>
        <strain evidence="2">JI</strain>
    </source>
</reference>